<organism evidence="1 2">
    <name type="scientific">Candidatus Roizmanbacteria bacterium RIFCSPHIGHO2_01_FULL_39_12c</name>
    <dbReference type="NCBI Taxonomy" id="1802031"/>
    <lineage>
        <taxon>Bacteria</taxon>
        <taxon>Candidatus Roizmaniibacteriota</taxon>
    </lineage>
</organism>
<dbReference type="EMBL" id="MFZG01000017">
    <property type="protein sequence ID" value="OGK16815.1"/>
    <property type="molecule type" value="Genomic_DNA"/>
</dbReference>
<evidence type="ECO:0000313" key="1">
    <source>
        <dbReference type="EMBL" id="OGK16815.1"/>
    </source>
</evidence>
<comment type="caution">
    <text evidence="1">The sequence shown here is derived from an EMBL/GenBank/DDBJ whole genome shotgun (WGS) entry which is preliminary data.</text>
</comment>
<evidence type="ECO:0000313" key="2">
    <source>
        <dbReference type="Proteomes" id="UP000177208"/>
    </source>
</evidence>
<accession>A0A1F7GDA1</accession>
<dbReference type="Proteomes" id="UP000177208">
    <property type="component" value="Unassembled WGS sequence"/>
</dbReference>
<sequence length="423" mass="46722">MPQGEYPLGELAADDLGAYHYANLLLHEITSGIYPRGVRLDSSELVDRRSLAVFSAVVCGVIMPKILHFASELAGGVQKTERGFTKKDRAQLIDAFQRIISVITMGTDTEAEVNSFLDILAYLSGLTFVSTSSNSSFGVPGGDAEANLADVEKVTQAISDGYLLRGIAYKGGDGLVMTNVLHKTKPEAENSQVPILAEDERYYGATFIAQHARPISEISVSPGWFFQPSPPAIPDLPIVLSHLPDPESEGYIDYEAATIADQLMEVLNASQIFGIESAVPQYLRQGTRFIILEAPGRANGPLYELYPIIRAANQLEARTRDQTKPIFIVTSECLFPYATKDYGASVLYMLEQMSQYNDRVVNGRSLPAQSIRFLIAIHLIRAKVLSDFGNFKAEKEYFGVTAEKIQQWIDDYIRARNLPGLRR</sequence>
<dbReference type="AlphaFoldDB" id="A0A1F7GDA1"/>
<reference evidence="1 2" key="1">
    <citation type="journal article" date="2016" name="Nat. Commun.">
        <title>Thousands of microbial genomes shed light on interconnected biogeochemical processes in an aquifer system.</title>
        <authorList>
            <person name="Anantharaman K."/>
            <person name="Brown C.T."/>
            <person name="Hug L.A."/>
            <person name="Sharon I."/>
            <person name="Castelle C.J."/>
            <person name="Probst A.J."/>
            <person name="Thomas B.C."/>
            <person name="Singh A."/>
            <person name="Wilkins M.J."/>
            <person name="Karaoz U."/>
            <person name="Brodie E.L."/>
            <person name="Williams K.H."/>
            <person name="Hubbard S.S."/>
            <person name="Banfield J.F."/>
        </authorList>
    </citation>
    <scope>NUCLEOTIDE SEQUENCE [LARGE SCALE GENOMIC DNA]</scope>
</reference>
<protein>
    <submittedName>
        <fullName evidence="1">Uncharacterized protein</fullName>
    </submittedName>
</protein>
<proteinExistence type="predicted"/>
<name>A0A1F7GDA1_9BACT</name>
<gene>
    <name evidence="1" type="ORF">A2774_05405</name>
</gene>